<dbReference type="OrthoDB" id="324294at2"/>
<dbReference type="Pfam" id="PF00156">
    <property type="entry name" value="Pribosyltran"/>
    <property type="match status" value="1"/>
</dbReference>
<dbReference type="Gene3D" id="3.40.50.2020">
    <property type="match status" value="2"/>
</dbReference>
<dbReference type="KEGG" id="pzu:PHZ_c0462"/>
<gene>
    <name evidence="5" type="ordered locus">PHZ_c0462</name>
</gene>
<dbReference type="PANTHER" id="PTHR10210:SF41">
    <property type="entry name" value="RIBOSE-PHOSPHATE PYROPHOSPHOKINASE 1, CHLOROPLASTIC"/>
    <property type="match status" value="1"/>
</dbReference>
<dbReference type="GO" id="GO:0005737">
    <property type="term" value="C:cytoplasm"/>
    <property type="evidence" value="ECO:0007669"/>
    <property type="project" value="TreeGrafter"/>
</dbReference>
<dbReference type="RefSeq" id="WP_012521024.1">
    <property type="nucleotide sequence ID" value="NC_011144.1"/>
</dbReference>
<dbReference type="AlphaFoldDB" id="B4RED4"/>
<dbReference type="SMART" id="SM01400">
    <property type="entry name" value="Pribosyltran_N"/>
    <property type="match status" value="1"/>
</dbReference>
<keyword evidence="6" id="KW-1185">Reference proteome</keyword>
<reference evidence="5 6" key="1">
    <citation type="journal article" date="2008" name="BMC Genomics">
        <title>Complete genome of Phenylobacterium zucineum - a novel facultative intracellular bacterium isolated from human erythroleukemia cell line K562.</title>
        <authorList>
            <person name="Luo Y."/>
            <person name="Xu X."/>
            <person name="Ding Z."/>
            <person name="Liu Z."/>
            <person name="Zhang B."/>
            <person name="Yan Z."/>
            <person name="Sun J."/>
            <person name="Hu S."/>
            <person name="Hu X."/>
        </authorList>
    </citation>
    <scope>NUCLEOTIDE SEQUENCE [LARGE SCALE GENOMIC DNA]</scope>
    <source>
        <strain evidence="5 6">HLK1</strain>
    </source>
</reference>
<dbReference type="HOGENOM" id="CLU_033546_2_2_5"/>
<dbReference type="PANTHER" id="PTHR10210">
    <property type="entry name" value="RIBOSE-PHOSPHATE DIPHOSPHOKINASE FAMILY MEMBER"/>
    <property type="match status" value="1"/>
</dbReference>
<dbReference type="InterPro" id="IPR005946">
    <property type="entry name" value="Rib-P_diPkinase"/>
</dbReference>
<dbReference type="Pfam" id="PF13793">
    <property type="entry name" value="Pribosyltran_N"/>
    <property type="match status" value="1"/>
</dbReference>
<dbReference type="InterPro" id="IPR029099">
    <property type="entry name" value="Pribosyltran_N"/>
</dbReference>
<sequence length="304" mass="31957">MRLVVHAFADEEAPASRLAAALGVPLRLVDVHAFPDGETLPRVPETAPTVIVYRSLDRPNPKLMPLMLACDAWRRAGAQRLVLVAPYLCYMRQDTVFEPGQSLSRDVIGALLGARFDRIVTVNPHLHRTSDLSAVFGCDADALSAAEDLARTLGGDGEPVVVGPDVESAPWAADVAGFLGAPSLTLAKRRRGDREVELSVPDPAMVAGRRAILVDDICSSGATLALAARRLVAAGAASVEIAVTHALFEPSADARLRAAGVQRIVSTDSCPHPTNAVALAPLLAVALAGEGAQPREGVKRAIRS</sequence>
<dbReference type="SUPFAM" id="SSF53271">
    <property type="entry name" value="PRTase-like"/>
    <property type="match status" value="2"/>
</dbReference>
<dbReference type="GO" id="GO:0006015">
    <property type="term" value="P:5-phosphoribose 1-diphosphate biosynthetic process"/>
    <property type="evidence" value="ECO:0007669"/>
    <property type="project" value="TreeGrafter"/>
</dbReference>
<evidence type="ECO:0000313" key="5">
    <source>
        <dbReference type="EMBL" id="ACG76876.1"/>
    </source>
</evidence>
<evidence type="ECO:0000259" key="3">
    <source>
        <dbReference type="Pfam" id="PF00156"/>
    </source>
</evidence>
<keyword evidence="1 2" id="KW-0545">Nucleotide biosynthesis</keyword>
<dbReference type="NCBIfam" id="TIGR01251">
    <property type="entry name" value="ribP_PPkin"/>
    <property type="match status" value="1"/>
</dbReference>
<evidence type="ECO:0000313" key="6">
    <source>
        <dbReference type="Proteomes" id="UP000001868"/>
    </source>
</evidence>
<dbReference type="InterPro" id="IPR029057">
    <property type="entry name" value="PRTase-like"/>
</dbReference>
<name>B4RED4_PHEZH</name>
<evidence type="ECO:0000256" key="2">
    <source>
        <dbReference type="RuleBase" id="RU004324"/>
    </source>
</evidence>
<dbReference type="Proteomes" id="UP000001868">
    <property type="component" value="Chromosome"/>
</dbReference>
<proteinExistence type="inferred from homology"/>
<dbReference type="GO" id="GO:0004749">
    <property type="term" value="F:ribose phosphate diphosphokinase activity"/>
    <property type="evidence" value="ECO:0007669"/>
    <property type="project" value="TreeGrafter"/>
</dbReference>
<dbReference type="GO" id="GO:0006164">
    <property type="term" value="P:purine nucleotide biosynthetic process"/>
    <property type="evidence" value="ECO:0007669"/>
    <property type="project" value="TreeGrafter"/>
</dbReference>
<dbReference type="GO" id="GO:0002189">
    <property type="term" value="C:ribose phosphate diphosphokinase complex"/>
    <property type="evidence" value="ECO:0007669"/>
    <property type="project" value="TreeGrafter"/>
</dbReference>
<dbReference type="eggNOG" id="COG0462">
    <property type="taxonomic scope" value="Bacteria"/>
</dbReference>
<dbReference type="CDD" id="cd06223">
    <property type="entry name" value="PRTases_typeI"/>
    <property type="match status" value="1"/>
</dbReference>
<dbReference type="GO" id="GO:0000287">
    <property type="term" value="F:magnesium ion binding"/>
    <property type="evidence" value="ECO:0007669"/>
    <property type="project" value="InterPro"/>
</dbReference>
<feature type="domain" description="Ribose-phosphate pyrophosphokinase N-terminal" evidence="4">
    <location>
        <begin position="12"/>
        <end position="112"/>
    </location>
</feature>
<feature type="domain" description="Phosphoribosyltransferase" evidence="3">
    <location>
        <begin position="145"/>
        <end position="245"/>
    </location>
</feature>
<accession>B4RED4</accession>
<dbReference type="InterPro" id="IPR000836">
    <property type="entry name" value="PRTase_dom"/>
</dbReference>
<dbReference type="EMBL" id="CP000747">
    <property type="protein sequence ID" value="ACG76876.1"/>
    <property type="molecule type" value="Genomic_DNA"/>
</dbReference>
<evidence type="ECO:0000259" key="4">
    <source>
        <dbReference type="Pfam" id="PF13793"/>
    </source>
</evidence>
<protein>
    <submittedName>
        <fullName evidence="5">Phosphoribosylpyrophosphate synthetase</fullName>
    </submittedName>
</protein>
<evidence type="ECO:0000256" key="1">
    <source>
        <dbReference type="ARBA" id="ARBA00022727"/>
    </source>
</evidence>
<dbReference type="STRING" id="450851.PHZ_c0462"/>
<dbReference type="NCBIfam" id="NF005537">
    <property type="entry name" value="PRK07199.1"/>
    <property type="match status" value="1"/>
</dbReference>
<comment type="similarity">
    <text evidence="2">Belongs to the ribose-phosphate pyrophosphokinase family.</text>
</comment>
<organism evidence="5 6">
    <name type="scientific">Phenylobacterium zucineum (strain HLK1)</name>
    <dbReference type="NCBI Taxonomy" id="450851"/>
    <lineage>
        <taxon>Bacteria</taxon>
        <taxon>Pseudomonadati</taxon>
        <taxon>Pseudomonadota</taxon>
        <taxon>Alphaproteobacteria</taxon>
        <taxon>Caulobacterales</taxon>
        <taxon>Caulobacteraceae</taxon>
        <taxon>Phenylobacterium</taxon>
    </lineage>
</organism>